<accession>A0ABV3Q4V8</accession>
<protein>
    <submittedName>
        <fullName evidence="1">Uncharacterized protein</fullName>
    </submittedName>
</protein>
<sequence>MALKKRLVSCVFLVGNSLFVVGSSPIGAQSKDRTMKGSYEEITRFRVTSHFSVDTIRSFGFDSTLELYQVNKDAEDELFGIIGLNECDEGKEISFDAERGHSYYVIATNSEGEQFVSNTYDVPAENTVKVNILTPTIKGYKPNPFRPDEIAYLDISMNYSDDSSEEVLYVYQVNEETGEIIPVFSLTFPPSRWDGYTVMRGYSYFVTSGTYDGEESLPSDLIYIP</sequence>
<proteinExistence type="predicted"/>
<dbReference type="Proteomes" id="UP001556040">
    <property type="component" value="Unassembled WGS sequence"/>
</dbReference>
<keyword evidence="2" id="KW-1185">Reference proteome</keyword>
<gene>
    <name evidence="1" type="ORF">AB1471_11050</name>
</gene>
<comment type="caution">
    <text evidence="1">The sequence shown here is derived from an EMBL/GenBank/DDBJ whole genome shotgun (WGS) entry which is preliminary data.</text>
</comment>
<name>A0ABV3Q4V8_9BACL</name>
<evidence type="ECO:0000313" key="2">
    <source>
        <dbReference type="Proteomes" id="UP001556040"/>
    </source>
</evidence>
<dbReference type="RefSeq" id="WP_367779825.1">
    <property type="nucleotide sequence ID" value="NZ_JBFMIA010000009.1"/>
</dbReference>
<organism evidence="1 2">
    <name type="scientific">Jeotgalibacillus marinus</name>
    <dbReference type="NCBI Taxonomy" id="86667"/>
    <lineage>
        <taxon>Bacteria</taxon>
        <taxon>Bacillati</taxon>
        <taxon>Bacillota</taxon>
        <taxon>Bacilli</taxon>
        <taxon>Bacillales</taxon>
        <taxon>Caryophanaceae</taxon>
        <taxon>Jeotgalibacillus</taxon>
    </lineage>
</organism>
<reference evidence="1 2" key="1">
    <citation type="journal article" date="1979" name="Int. J. Syst. Evol. Microbiol.">
        <title>Bacillus globisporus subsp. marinus subsp. nov.</title>
        <authorList>
            <person name="Liu H."/>
        </authorList>
    </citation>
    <scope>NUCLEOTIDE SEQUENCE [LARGE SCALE GENOMIC DNA]</scope>
    <source>
        <strain evidence="1 2">DSM 1297</strain>
    </source>
</reference>
<dbReference type="EMBL" id="JBFMIA010000009">
    <property type="protein sequence ID" value="MEW9502332.1"/>
    <property type="molecule type" value="Genomic_DNA"/>
</dbReference>
<evidence type="ECO:0000313" key="1">
    <source>
        <dbReference type="EMBL" id="MEW9502332.1"/>
    </source>
</evidence>